<sequence length="264" mass="29941">MTKKKKVAKKIFIWFTILSLFFSLKKIIAFASSKMETDDQISYKEQPAKTKNNLLIGMRTTQENTSNVESYKLPVPLINQMSEPALKYGCEVTALSMLLGYYHFDYSKNDLQDRIEKVPYQDEVGYLGDPDEGFVGDATGKNLGTGVNVGPIEKLARSVVNENYTVINSTGEELDHLLGLVKEGHPIWVVVTIDYSVPKSSDFLDWRTKNGIKQVSFKHHAAVIIGFDQENVYLNDAYGKEVKIEKSKFNQIYQNMGKQSLYLK</sequence>
<comment type="caution">
    <text evidence="2">The sequence shown here is derived from an EMBL/GenBank/DDBJ whole genome shotgun (WGS) entry which is preliminary data.</text>
</comment>
<reference evidence="2 3" key="1">
    <citation type="submission" date="2017-05" db="EMBL/GenBank/DDBJ databases">
        <title>Vagococcus spp. assemblies.</title>
        <authorList>
            <person name="Gulvik C.A."/>
        </authorList>
    </citation>
    <scope>NUCLEOTIDE SEQUENCE [LARGE SCALE GENOMIC DNA]</scope>
    <source>
        <strain evidence="2 3">SS1714</strain>
    </source>
</reference>
<dbReference type="PANTHER" id="PTHR37806">
    <property type="entry name" value="LMO0724 PROTEIN"/>
    <property type="match status" value="1"/>
</dbReference>
<dbReference type="EMBL" id="NGKB01000005">
    <property type="protein sequence ID" value="RSU15367.1"/>
    <property type="molecule type" value="Genomic_DNA"/>
</dbReference>
<dbReference type="GeneID" id="95580697"/>
<dbReference type="InterPro" id="IPR016997">
    <property type="entry name" value="UCP032442"/>
</dbReference>
<gene>
    <name evidence="2" type="ORF">CBF28_06485</name>
</gene>
<proteinExistence type="predicted"/>
<protein>
    <recommendedName>
        <fullName evidence="1">Peptidase C39-like domain-containing protein</fullName>
    </recommendedName>
</protein>
<organism evidence="2 3">
    <name type="scientific">Vagococcus carniphilus</name>
    <dbReference type="NCBI Taxonomy" id="218144"/>
    <lineage>
        <taxon>Bacteria</taxon>
        <taxon>Bacillati</taxon>
        <taxon>Bacillota</taxon>
        <taxon>Bacilli</taxon>
        <taxon>Lactobacillales</taxon>
        <taxon>Enterococcaceae</taxon>
        <taxon>Vagococcus</taxon>
    </lineage>
</organism>
<dbReference type="RefSeq" id="WP_126793177.1">
    <property type="nucleotide sequence ID" value="NZ_CP060720.1"/>
</dbReference>
<evidence type="ECO:0000313" key="2">
    <source>
        <dbReference type="EMBL" id="RSU15367.1"/>
    </source>
</evidence>
<dbReference type="OrthoDB" id="1164310at2"/>
<keyword evidence="3" id="KW-1185">Reference proteome</keyword>
<dbReference type="Pfam" id="PF13529">
    <property type="entry name" value="Peptidase_C39_2"/>
    <property type="match status" value="1"/>
</dbReference>
<name>A0A430B4W3_9ENTE</name>
<accession>A0A430B4W3</accession>
<dbReference type="PANTHER" id="PTHR37806:SF1">
    <property type="entry name" value="PEPTIDASE C39-LIKE DOMAIN-CONTAINING PROTEIN"/>
    <property type="match status" value="1"/>
</dbReference>
<dbReference type="PIRSF" id="PIRSF032442">
    <property type="entry name" value="UCP032442"/>
    <property type="match status" value="1"/>
</dbReference>
<feature type="domain" description="Peptidase C39-like" evidence="1">
    <location>
        <begin position="73"/>
        <end position="238"/>
    </location>
</feature>
<evidence type="ECO:0000259" key="1">
    <source>
        <dbReference type="Pfam" id="PF13529"/>
    </source>
</evidence>
<evidence type="ECO:0000313" key="3">
    <source>
        <dbReference type="Proteomes" id="UP000288028"/>
    </source>
</evidence>
<dbReference type="AlphaFoldDB" id="A0A430B4W3"/>
<dbReference type="Proteomes" id="UP000288028">
    <property type="component" value="Unassembled WGS sequence"/>
</dbReference>
<dbReference type="InterPro" id="IPR039564">
    <property type="entry name" value="Peptidase_C39-like"/>
</dbReference>
<dbReference type="Gene3D" id="3.90.70.10">
    <property type="entry name" value="Cysteine proteinases"/>
    <property type="match status" value="1"/>
</dbReference>